<feature type="compositionally biased region" description="Polar residues" evidence="1">
    <location>
        <begin position="26"/>
        <end position="44"/>
    </location>
</feature>
<organism evidence="2 3">
    <name type="scientific">Aphis craccivora</name>
    <name type="common">Cowpea aphid</name>
    <dbReference type="NCBI Taxonomy" id="307492"/>
    <lineage>
        <taxon>Eukaryota</taxon>
        <taxon>Metazoa</taxon>
        <taxon>Ecdysozoa</taxon>
        <taxon>Arthropoda</taxon>
        <taxon>Hexapoda</taxon>
        <taxon>Insecta</taxon>
        <taxon>Pterygota</taxon>
        <taxon>Neoptera</taxon>
        <taxon>Paraneoptera</taxon>
        <taxon>Hemiptera</taxon>
        <taxon>Sternorrhyncha</taxon>
        <taxon>Aphidomorpha</taxon>
        <taxon>Aphidoidea</taxon>
        <taxon>Aphididae</taxon>
        <taxon>Aphidini</taxon>
        <taxon>Aphis</taxon>
        <taxon>Aphis</taxon>
    </lineage>
</organism>
<feature type="compositionally biased region" description="Polar residues" evidence="1">
    <location>
        <begin position="1"/>
        <end position="19"/>
    </location>
</feature>
<evidence type="ECO:0000313" key="2">
    <source>
        <dbReference type="EMBL" id="KAF0769154.1"/>
    </source>
</evidence>
<feature type="region of interest" description="Disordered" evidence="1">
    <location>
        <begin position="1"/>
        <end position="44"/>
    </location>
</feature>
<dbReference type="EMBL" id="VUJU01000639">
    <property type="protein sequence ID" value="KAF0769154.1"/>
    <property type="molecule type" value="Genomic_DNA"/>
</dbReference>
<dbReference type="Proteomes" id="UP000478052">
    <property type="component" value="Unassembled WGS sequence"/>
</dbReference>
<evidence type="ECO:0000256" key="1">
    <source>
        <dbReference type="SAM" id="MobiDB-lite"/>
    </source>
</evidence>
<sequence>MTSPAASPQKPAITNSTASPVRLPSVQPTPTHNSQPTAAQSVQGKWQCALRDNPVIASGTMAWTRVWRFSKLLLQTGC</sequence>
<proteinExistence type="predicted"/>
<accession>A0A6G0ZFB3</accession>
<protein>
    <submittedName>
        <fullName evidence="2">Uncharacterized protein</fullName>
    </submittedName>
</protein>
<dbReference type="OrthoDB" id="6577450at2759"/>
<reference evidence="2 3" key="1">
    <citation type="submission" date="2019-08" db="EMBL/GenBank/DDBJ databases">
        <title>Whole genome of Aphis craccivora.</title>
        <authorList>
            <person name="Voronova N.V."/>
            <person name="Shulinski R.S."/>
            <person name="Bandarenka Y.V."/>
            <person name="Zhorov D.G."/>
            <person name="Warner D."/>
        </authorList>
    </citation>
    <scope>NUCLEOTIDE SEQUENCE [LARGE SCALE GENOMIC DNA]</scope>
    <source>
        <strain evidence="2">180601</strain>
        <tissue evidence="2">Whole Body</tissue>
    </source>
</reference>
<evidence type="ECO:0000313" key="3">
    <source>
        <dbReference type="Proteomes" id="UP000478052"/>
    </source>
</evidence>
<dbReference type="AlphaFoldDB" id="A0A6G0ZFB3"/>
<name>A0A6G0ZFB3_APHCR</name>
<keyword evidence="3" id="KW-1185">Reference proteome</keyword>
<comment type="caution">
    <text evidence="2">The sequence shown here is derived from an EMBL/GenBank/DDBJ whole genome shotgun (WGS) entry which is preliminary data.</text>
</comment>
<gene>
    <name evidence="2" type="ORF">FWK35_00015832</name>
</gene>